<comment type="caution">
    <text evidence="15">The sequence shown here is derived from an EMBL/GenBank/DDBJ whole genome shotgun (WGS) entry which is preliminary data.</text>
</comment>
<dbReference type="GO" id="GO:0042407">
    <property type="term" value="P:cristae formation"/>
    <property type="evidence" value="ECO:0007669"/>
    <property type="project" value="TreeGrafter"/>
</dbReference>
<evidence type="ECO:0000256" key="1">
    <source>
        <dbReference type="ARBA" id="ARBA00004434"/>
    </source>
</evidence>
<dbReference type="EMBL" id="CCBN010000001">
    <property type="protein sequence ID" value="CDO51214.1"/>
    <property type="molecule type" value="Genomic_DNA"/>
</dbReference>
<keyword evidence="7 12" id="KW-1133">Transmembrane helix</keyword>
<evidence type="ECO:0000256" key="2">
    <source>
        <dbReference type="ARBA" id="ARBA00010877"/>
    </source>
</evidence>
<dbReference type="Pfam" id="PF09731">
    <property type="entry name" value="Mitofilin"/>
    <property type="match status" value="2"/>
</dbReference>
<name>A0A0J9X2J5_GEOCN</name>
<evidence type="ECO:0000256" key="11">
    <source>
        <dbReference type="ARBA" id="ARBA00025571"/>
    </source>
</evidence>
<evidence type="ECO:0000256" key="9">
    <source>
        <dbReference type="ARBA" id="ARBA00023128"/>
    </source>
</evidence>
<accession>A0A0J9X2J5</accession>
<comment type="subunit">
    <text evidence="12">Component of the mitochondrial contact site and cristae organizing system (MICOS) complex.</text>
</comment>
<evidence type="ECO:0000256" key="10">
    <source>
        <dbReference type="ARBA" id="ARBA00023136"/>
    </source>
</evidence>
<comment type="similarity">
    <text evidence="2 12">Belongs to the MICOS complex subunit Mic60 family.</text>
</comment>
<keyword evidence="16" id="KW-1185">Reference proteome</keyword>
<evidence type="ECO:0000256" key="5">
    <source>
        <dbReference type="ARBA" id="ARBA00022792"/>
    </source>
</evidence>
<evidence type="ECO:0000256" key="8">
    <source>
        <dbReference type="ARBA" id="ARBA00023054"/>
    </source>
</evidence>
<organism evidence="15 16">
    <name type="scientific">Geotrichum candidum</name>
    <name type="common">Oospora lactis</name>
    <name type="synonym">Dipodascus geotrichum</name>
    <dbReference type="NCBI Taxonomy" id="1173061"/>
    <lineage>
        <taxon>Eukaryota</taxon>
        <taxon>Fungi</taxon>
        <taxon>Dikarya</taxon>
        <taxon>Ascomycota</taxon>
        <taxon>Saccharomycotina</taxon>
        <taxon>Dipodascomycetes</taxon>
        <taxon>Dipodascales</taxon>
        <taxon>Dipodascaceae</taxon>
        <taxon>Geotrichum</taxon>
    </lineage>
</organism>
<evidence type="ECO:0000256" key="12">
    <source>
        <dbReference type="RuleBase" id="RU363000"/>
    </source>
</evidence>
<sequence>MLSLNSRSRSLLLAARVRTYASATPTHMVFEGKLLTEPNTPLGPPIPEEPVKKASEEPVKAAEPIKSTKSDKKSHTFRNLFVSTFLLGSLFYAGGAYYSLQNDTVHDLFVDHVPLGASLMDLILNRRFNQSFNSISAVTASKSSKEKPTSGLESVSIPRSGATWKAVDEPVDPGAVNIIKPGPHLSAKPKAAKLPLIETPKGADAAVTKSIATLNEFITSINKSKQTSEHIEKISKQLTQLAASISDIKNSVAQELNRKVQEAVSQADSVVDHTSAEFTQAVEAQKAKWTKTFHEEQQRLAASYNERLKNEIEAANKVILTHASNQLLAVNTEREKKFADEVRARVEAERNGRLANLEQLAASLEQVQQLTIEADKAISEADAAAKLHIAIGRLRTALQSEKPVALRPYIEAIRAAAHDDPLLLAAIDSIPRDVYDLGVLTRQQLAARFHLLEPEIKDASLLPPNAGIAGHIGSLIFSKLLWSKTSSATGDDVGAVMARANEALANGNIVDAVAEVNTLQGWPKRLAHDWLVQGRNRSEVEFLVELIAEEGKLYGV</sequence>
<evidence type="ECO:0000256" key="13">
    <source>
        <dbReference type="SAM" id="Coils"/>
    </source>
</evidence>
<keyword evidence="10 12" id="KW-0472">Membrane</keyword>
<dbReference type="GO" id="GO:0061617">
    <property type="term" value="C:MICOS complex"/>
    <property type="evidence" value="ECO:0007669"/>
    <property type="project" value="TreeGrafter"/>
</dbReference>
<dbReference type="Proteomes" id="UP000242525">
    <property type="component" value="Unassembled WGS sequence"/>
</dbReference>
<feature type="region of interest" description="Disordered" evidence="14">
    <location>
        <begin position="39"/>
        <end position="67"/>
    </location>
</feature>
<reference evidence="15" key="1">
    <citation type="submission" date="2014-03" db="EMBL/GenBank/DDBJ databases">
        <authorList>
            <person name="Casaregola S."/>
        </authorList>
    </citation>
    <scope>NUCLEOTIDE SEQUENCE [LARGE SCALE GENOMIC DNA]</scope>
    <source>
        <strain evidence="15">CLIB 918</strain>
    </source>
</reference>
<keyword evidence="8 13" id="KW-0175">Coiled coil</keyword>
<keyword evidence="5 12" id="KW-0999">Mitochondrion inner membrane</keyword>
<evidence type="ECO:0000256" key="6">
    <source>
        <dbReference type="ARBA" id="ARBA00022946"/>
    </source>
</evidence>
<keyword evidence="9 12" id="KW-0496">Mitochondrion</keyword>
<dbReference type="OrthoDB" id="10261039at2759"/>
<evidence type="ECO:0000313" key="15">
    <source>
        <dbReference type="EMBL" id="CDO51214.1"/>
    </source>
</evidence>
<keyword evidence="4 12" id="KW-0812">Transmembrane</keyword>
<evidence type="ECO:0000256" key="7">
    <source>
        <dbReference type="ARBA" id="ARBA00022989"/>
    </source>
</evidence>
<dbReference type="STRING" id="1173061.A0A0J9X2J5"/>
<proteinExistence type="inferred from homology"/>
<feature type="compositionally biased region" description="Basic and acidic residues" evidence="14">
    <location>
        <begin position="49"/>
        <end position="60"/>
    </location>
</feature>
<evidence type="ECO:0000256" key="14">
    <source>
        <dbReference type="SAM" id="MobiDB-lite"/>
    </source>
</evidence>
<feature type="transmembrane region" description="Helical" evidence="12">
    <location>
        <begin position="80"/>
        <end position="100"/>
    </location>
</feature>
<protein>
    <recommendedName>
        <fullName evidence="3 12">MICOS complex subunit MIC60</fullName>
    </recommendedName>
    <alternativeName>
        <fullName evidence="12">Mitofilin</fullName>
    </alternativeName>
</protein>
<evidence type="ECO:0000313" key="16">
    <source>
        <dbReference type="Proteomes" id="UP000242525"/>
    </source>
</evidence>
<dbReference type="PANTHER" id="PTHR15415">
    <property type="entry name" value="MITOFILIN"/>
    <property type="match status" value="1"/>
</dbReference>
<feature type="coiled-coil region" evidence="13">
    <location>
        <begin position="294"/>
        <end position="325"/>
    </location>
</feature>
<dbReference type="InterPro" id="IPR019133">
    <property type="entry name" value="MIC60"/>
</dbReference>
<dbReference type="AlphaFoldDB" id="A0A0J9X2J5"/>
<comment type="subcellular location">
    <subcellularLocation>
        <location evidence="1 12">Mitochondrion inner membrane</location>
        <topology evidence="1 12">Single-pass membrane protein</topology>
    </subcellularLocation>
</comment>
<keyword evidence="6" id="KW-0809">Transit peptide</keyword>
<evidence type="ECO:0000256" key="3">
    <source>
        <dbReference type="ARBA" id="ARBA00018116"/>
    </source>
</evidence>
<comment type="function">
    <text evidence="11">Component of the MICOS complex, a large protein complex of the mitochondrial inner membrane that plays crucial roles in the maintenance of crista junctions, inner membrane architecture, and formation of contact sites to the outer membrane. Plays a role in keeping cristae membranes connected to the inner boundary membrane. Also promotes protein import via the mitochondrial intermembrane space assembly (MIA) pathway.</text>
</comment>
<gene>
    <name evidence="15" type="ORF">BN980_GECA01s02540g</name>
</gene>
<evidence type="ECO:0000256" key="4">
    <source>
        <dbReference type="ARBA" id="ARBA00022692"/>
    </source>
</evidence>
<dbReference type="PANTHER" id="PTHR15415:SF7">
    <property type="entry name" value="MICOS COMPLEX SUBUNIT MIC60"/>
    <property type="match status" value="1"/>
</dbReference>